<evidence type="ECO:0000313" key="3">
    <source>
        <dbReference type="WBParaSite" id="jg3091"/>
    </source>
</evidence>
<dbReference type="WBParaSite" id="jg3091">
    <property type="protein sequence ID" value="jg3091"/>
    <property type="gene ID" value="jg3091"/>
</dbReference>
<protein>
    <submittedName>
        <fullName evidence="3">ISXO2-like transposase domain-containing protein</fullName>
    </submittedName>
</protein>
<organism evidence="2 3">
    <name type="scientific">Ditylenchus dipsaci</name>
    <dbReference type="NCBI Taxonomy" id="166011"/>
    <lineage>
        <taxon>Eukaryota</taxon>
        <taxon>Metazoa</taxon>
        <taxon>Ecdysozoa</taxon>
        <taxon>Nematoda</taxon>
        <taxon>Chromadorea</taxon>
        <taxon>Rhabditida</taxon>
        <taxon>Tylenchina</taxon>
        <taxon>Tylenchomorpha</taxon>
        <taxon>Sphaerularioidea</taxon>
        <taxon>Anguinidae</taxon>
        <taxon>Anguininae</taxon>
        <taxon>Ditylenchus</taxon>
    </lineage>
</organism>
<dbReference type="Pfam" id="PF12762">
    <property type="entry name" value="DDE_Tnp_IS1595"/>
    <property type="match status" value="1"/>
</dbReference>
<dbReference type="AlphaFoldDB" id="A0A915E6I9"/>
<dbReference type="Proteomes" id="UP000887574">
    <property type="component" value="Unplaced"/>
</dbReference>
<accession>A0A915E6I9</accession>
<name>A0A915E6I9_9BILA</name>
<keyword evidence="2" id="KW-1185">Reference proteome</keyword>
<dbReference type="InterPro" id="IPR024445">
    <property type="entry name" value="Tnp_ISXO2-like"/>
</dbReference>
<sequence length="192" mass="22180">MWLADMELTKICDESFMVEIDESKFGKKEVPSWTSCGGTSVEKRDHATLFPLIQRWIKRESIVIADCWRAYDNLEEINYQLTTVIFVSKAGQKVMARIKQTAKKSIDPQYSKGRSVQLPEEPGLSKRSESCKRQLYFGPENFLLSCCTPHYCYHQEGLRFQSTALMCLHEASETYWLGCSRTPILLRFMPSV</sequence>
<proteinExistence type="predicted"/>
<feature type="domain" description="ISXO2-like transposase" evidence="1">
    <location>
        <begin position="40"/>
        <end position="92"/>
    </location>
</feature>
<evidence type="ECO:0000313" key="2">
    <source>
        <dbReference type="Proteomes" id="UP000887574"/>
    </source>
</evidence>
<evidence type="ECO:0000259" key="1">
    <source>
        <dbReference type="Pfam" id="PF12762"/>
    </source>
</evidence>
<reference evidence="3" key="1">
    <citation type="submission" date="2022-11" db="UniProtKB">
        <authorList>
            <consortium name="WormBaseParasite"/>
        </authorList>
    </citation>
    <scope>IDENTIFICATION</scope>
</reference>